<dbReference type="RefSeq" id="WP_379693533.1">
    <property type="nucleotide sequence ID" value="NZ_JBHSXH010000009.1"/>
</dbReference>
<keyword evidence="1" id="KW-0175">Coiled coil</keyword>
<feature type="compositionally biased region" description="Basic and acidic residues" evidence="2">
    <location>
        <begin position="340"/>
        <end position="357"/>
    </location>
</feature>
<organism evidence="4 5">
    <name type="scientific">Halopelagius fulvigenes</name>
    <dbReference type="NCBI Taxonomy" id="1198324"/>
    <lineage>
        <taxon>Archaea</taxon>
        <taxon>Methanobacteriati</taxon>
        <taxon>Methanobacteriota</taxon>
        <taxon>Stenosarchaea group</taxon>
        <taxon>Halobacteria</taxon>
        <taxon>Halobacteriales</taxon>
        <taxon>Haloferacaceae</taxon>
    </lineage>
</organism>
<evidence type="ECO:0000256" key="2">
    <source>
        <dbReference type="SAM" id="MobiDB-lite"/>
    </source>
</evidence>
<feature type="region of interest" description="Disordered" evidence="2">
    <location>
        <begin position="210"/>
        <end position="372"/>
    </location>
</feature>
<feature type="domain" description="DUF7115" evidence="3">
    <location>
        <begin position="1"/>
        <end position="107"/>
    </location>
</feature>
<gene>
    <name evidence="4" type="ORF">ACFQEV_05800</name>
</gene>
<comment type="caution">
    <text evidence="4">The sequence shown here is derived from an EMBL/GenBank/DDBJ whole genome shotgun (WGS) entry which is preliminary data.</text>
</comment>
<keyword evidence="5" id="KW-1185">Reference proteome</keyword>
<accession>A0ABD5TVD9</accession>
<reference evidence="4 5" key="1">
    <citation type="journal article" date="2019" name="Int. J. Syst. Evol. Microbiol.">
        <title>The Global Catalogue of Microorganisms (GCM) 10K type strain sequencing project: providing services to taxonomists for standard genome sequencing and annotation.</title>
        <authorList>
            <consortium name="The Broad Institute Genomics Platform"/>
            <consortium name="The Broad Institute Genome Sequencing Center for Infectious Disease"/>
            <person name="Wu L."/>
            <person name="Ma J."/>
        </authorList>
    </citation>
    <scope>NUCLEOTIDE SEQUENCE [LARGE SCALE GENOMIC DNA]</scope>
    <source>
        <strain evidence="4 5">YIM 94188</strain>
    </source>
</reference>
<dbReference type="AlphaFoldDB" id="A0ABD5TVD9"/>
<sequence>MSQPQIVQSALGGEAVVTRLGLGGEDELYATPTRTLVYRAEGLLSDESVEEYPHDAERVTVSEGRRKSKVTLKYGLDGSETFALPSKYLDGVLHPLVEGVLRTNGILQEGESVERLFRFSELTLVVAGARVVRHIGSSLWDEDYEEYRYEDVTDLTFEDGSVATSVVMTVGGRQERFKTPNEDARAVREALESTLLDYWGVGSLEELRAANEPDDEEPAETGAVSFGDGPDPLSANPAELSDEPKNATRVADPEAEAGSASARVPAGRQAAEVRTAETQTADAQTAETTTADAGAGDAANAQAAEAPAEAPSGASADAPSATGRSESETETPSGESANARSEEGGARDARDGERDDSGFENSGFESAGPVAEDALADEVAALRETVEAQGEEIRRQRELIEQLIEELRRGR</sequence>
<dbReference type="EMBL" id="JBHSXH010000009">
    <property type="protein sequence ID" value="MFC6824510.1"/>
    <property type="molecule type" value="Genomic_DNA"/>
</dbReference>
<feature type="compositionally biased region" description="Low complexity" evidence="2">
    <location>
        <begin position="276"/>
        <end position="336"/>
    </location>
</feature>
<evidence type="ECO:0000313" key="4">
    <source>
        <dbReference type="EMBL" id="MFC6824510.1"/>
    </source>
</evidence>
<dbReference type="Proteomes" id="UP001596408">
    <property type="component" value="Unassembled WGS sequence"/>
</dbReference>
<evidence type="ECO:0000256" key="1">
    <source>
        <dbReference type="SAM" id="Coils"/>
    </source>
</evidence>
<proteinExistence type="predicted"/>
<evidence type="ECO:0000313" key="5">
    <source>
        <dbReference type="Proteomes" id="UP001596408"/>
    </source>
</evidence>
<dbReference type="Pfam" id="PF23428">
    <property type="entry name" value="DUF7115"/>
    <property type="match status" value="1"/>
</dbReference>
<protein>
    <recommendedName>
        <fullName evidence="3">DUF7115 domain-containing protein</fullName>
    </recommendedName>
</protein>
<name>A0ABD5TVD9_9EURY</name>
<feature type="coiled-coil region" evidence="1">
    <location>
        <begin position="379"/>
        <end position="406"/>
    </location>
</feature>
<dbReference type="InterPro" id="IPR055539">
    <property type="entry name" value="DUF7115"/>
</dbReference>
<evidence type="ECO:0000259" key="3">
    <source>
        <dbReference type="Pfam" id="PF23428"/>
    </source>
</evidence>